<dbReference type="NCBIfam" id="NF001058">
    <property type="entry name" value="PRK00117.4-1"/>
    <property type="match status" value="1"/>
</dbReference>
<dbReference type="PANTHER" id="PTHR33602:SF1">
    <property type="entry name" value="REGULATORY PROTEIN RECX FAMILY PROTEIN"/>
    <property type="match status" value="1"/>
</dbReference>
<dbReference type="PANTHER" id="PTHR33602">
    <property type="entry name" value="REGULATORY PROTEIN RECX FAMILY PROTEIN"/>
    <property type="match status" value="1"/>
</dbReference>
<dbReference type="InterPro" id="IPR053924">
    <property type="entry name" value="RecX_HTH_2nd"/>
</dbReference>
<reference evidence="9 10" key="1">
    <citation type="submission" date="2019-08" db="EMBL/GenBank/DDBJ databases">
        <title>In-depth cultivation of the pig gut microbiome towards novel bacterial diversity and tailored functional studies.</title>
        <authorList>
            <person name="Wylensek D."/>
            <person name="Hitch T.C.A."/>
            <person name="Clavel T."/>
        </authorList>
    </citation>
    <scope>NUCLEOTIDE SEQUENCE [LARGE SCALE GENOMIC DNA]</scope>
    <source>
        <strain evidence="9 10">WCA-SAB-591-4A-A</strain>
    </source>
</reference>
<evidence type="ECO:0000313" key="10">
    <source>
        <dbReference type="Proteomes" id="UP000440713"/>
    </source>
</evidence>
<dbReference type="InterPro" id="IPR003783">
    <property type="entry name" value="Regulatory_RecX"/>
</dbReference>
<proteinExistence type="inferred from homology"/>
<feature type="domain" description="RecX third three-helical" evidence="7">
    <location>
        <begin position="155"/>
        <end position="201"/>
    </location>
</feature>
<organism evidence="9 10">
    <name type="scientific">Peptostreptococcus porci</name>
    <dbReference type="NCBI Taxonomy" id="2652282"/>
    <lineage>
        <taxon>Bacteria</taxon>
        <taxon>Bacillati</taxon>
        <taxon>Bacillota</taxon>
        <taxon>Clostridia</taxon>
        <taxon>Peptostreptococcales</taxon>
        <taxon>Peptostreptococcaceae</taxon>
        <taxon>Peptostreptococcus</taxon>
    </lineage>
</organism>
<evidence type="ECO:0000256" key="2">
    <source>
        <dbReference type="ARBA" id="ARBA00009695"/>
    </source>
</evidence>
<accession>A0A6N7XIE0</accession>
<dbReference type="Proteomes" id="UP000440713">
    <property type="component" value="Unassembled WGS sequence"/>
</dbReference>
<dbReference type="InterPro" id="IPR036388">
    <property type="entry name" value="WH-like_DNA-bd_sf"/>
</dbReference>
<sequence length="211" mass="24572">MSKISNIEVQKNNKNRANLFVDGEYLISLDISLVYKMKLKINDEIDRQKLVDIIKLDNFEKAKIKALDSLSRSNKSEKKIIEKLSDSFDEETIDRVIDFLKSYAFIDDEKYAKMLVRDNQNVKRVGKNRIKQNLYSKGISSDEIENAVSAIDEELELENAIYLAEKKYKKISGEEYIKVKNKIFQHLAYKGFDYDVIKSAIDRVLEEKLKG</sequence>
<evidence type="ECO:0000259" key="8">
    <source>
        <dbReference type="Pfam" id="PF21982"/>
    </source>
</evidence>
<evidence type="ECO:0000259" key="6">
    <source>
        <dbReference type="Pfam" id="PF02631"/>
    </source>
</evidence>
<evidence type="ECO:0000256" key="4">
    <source>
        <dbReference type="ARBA" id="ARBA00022490"/>
    </source>
</evidence>
<dbReference type="HAMAP" id="MF_01114">
    <property type="entry name" value="RecX"/>
    <property type="match status" value="1"/>
</dbReference>
<dbReference type="Pfam" id="PF21981">
    <property type="entry name" value="RecX_HTH3"/>
    <property type="match status" value="1"/>
</dbReference>
<dbReference type="EMBL" id="VUNE01000005">
    <property type="protein sequence ID" value="MST63184.1"/>
    <property type="molecule type" value="Genomic_DNA"/>
</dbReference>
<evidence type="ECO:0000256" key="5">
    <source>
        <dbReference type="HAMAP-Rule" id="MF_01114"/>
    </source>
</evidence>
<feature type="domain" description="RecX first three-helical" evidence="8">
    <location>
        <begin position="62"/>
        <end position="100"/>
    </location>
</feature>
<dbReference type="Gene3D" id="1.10.10.10">
    <property type="entry name" value="Winged helix-like DNA-binding domain superfamily/Winged helix DNA-binding domain"/>
    <property type="match status" value="3"/>
</dbReference>
<dbReference type="Pfam" id="PF21982">
    <property type="entry name" value="RecX_HTH1"/>
    <property type="match status" value="1"/>
</dbReference>
<keyword evidence="4 5" id="KW-0963">Cytoplasm</keyword>
<comment type="caution">
    <text evidence="9">The sequence shown here is derived from an EMBL/GenBank/DDBJ whole genome shotgun (WGS) entry which is preliminary data.</text>
</comment>
<dbReference type="InterPro" id="IPR053925">
    <property type="entry name" value="RecX_HTH_3rd"/>
</dbReference>
<feature type="domain" description="RecX second three-helical" evidence="6">
    <location>
        <begin position="107"/>
        <end position="147"/>
    </location>
</feature>
<comment type="subcellular location">
    <subcellularLocation>
        <location evidence="1 5">Cytoplasm</location>
    </subcellularLocation>
</comment>
<evidence type="ECO:0000256" key="1">
    <source>
        <dbReference type="ARBA" id="ARBA00004496"/>
    </source>
</evidence>
<keyword evidence="10" id="KW-1185">Reference proteome</keyword>
<evidence type="ECO:0000259" key="7">
    <source>
        <dbReference type="Pfam" id="PF21981"/>
    </source>
</evidence>
<dbReference type="GO" id="GO:0005737">
    <property type="term" value="C:cytoplasm"/>
    <property type="evidence" value="ECO:0007669"/>
    <property type="project" value="UniProtKB-SubCell"/>
</dbReference>
<dbReference type="InterPro" id="IPR053926">
    <property type="entry name" value="RecX_HTH_1st"/>
</dbReference>
<dbReference type="GO" id="GO:0006282">
    <property type="term" value="P:regulation of DNA repair"/>
    <property type="evidence" value="ECO:0007669"/>
    <property type="project" value="UniProtKB-UniRule"/>
</dbReference>
<evidence type="ECO:0000313" key="9">
    <source>
        <dbReference type="EMBL" id="MST63184.1"/>
    </source>
</evidence>
<dbReference type="RefSeq" id="WP_154538648.1">
    <property type="nucleotide sequence ID" value="NZ_VUNE01000005.1"/>
</dbReference>
<evidence type="ECO:0000256" key="3">
    <source>
        <dbReference type="ARBA" id="ARBA00018111"/>
    </source>
</evidence>
<comment type="similarity">
    <text evidence="2 5">Belongs to the RecX family.</text>
</comment>
<name>A0A6N7XIE0_9FIRM</name>
<protein>
    <recommendedName>
        <fullName evidence="3 5">Regulatory protein RecX</fullName>
    </recommendedName>
</protein>
<dbReference type="AlphaFoldDB" id="A0A6N7XIE0"/>
<dbReference type="Pfam" id="PF02631">
    <property type="entry name" value="RecX_HTH2"/>
    <property type="match status" value="1"/>
</dbReference>
<comment type="function">
    <text evidence="5">Modulates RecA activity.</text>
</comment>
<gene>
    <name evidence="5 9" type="primary">recX</name>
    <name evidence="9" type="ORF">FYJ71_09575</name>
</gene>